<organism evidence="3 4">
    <name type="scientific">Oceanihabitans sediminis</name>
    <dbReference type="NCBI Taxonomy" id="1812012"/>
    <lineage>
        <taxon>Bacteria</taxon>
        <taxon>Pseudomonadati</taxon>
        <taxon>Bacteroidota</taxon>
        <taxon>Flavobacteriia</taxon>
        <taxon>Flavobacteriales</taxon>
        <taxon>Flavobacteriaceae</taxon>
        <taxon>Oceanihabitans</taxon>
    </lineage>
</organism>
<evidence type="ECO:0000313" key="3">
    <source>
        <dbReference type="EMBL" id="RCU58791.1"/>
    </source>
</evidence>
<name>A0A368PC40_9FLAO</name>
<gene>
    <name evidence="3" type="ORF">DU428_05320</name>
</gene>
<keyword evidence="1" id="KW-1133">Transmembrane helix</keyword>
<dbReference type="AlphaFoldDB" id="A0A368PC40"/>
<dbReference type="Pfam" id="PF10099">
    <property type="entry name" value="RskA_C"/>
    <property type="match status" value="1"/>
</dbReference>
<feature type="transmembrane region" description="Helical" evidence="1">
    <location>
        <begin position="94"/>
        <end position="114"/>
    </location>
</feature>
<dbReference type="GO" id="GO:0005886">
    <property type="term" value="C:plasma membrane"/>
    <property type="evidence" value="ECO:0007669"/>
    <property type="project" value="InterPro"/>
</dbReference>
<dbReference type="GO" id="GO:0016989">
    <property type="term" value="F:sigma factor antagonist activity"/>
    <property type="evidence" value="ECO:0007669"/>
    <property type="project" value="TreeGrafter"/>
</dbReference>
<dbReference type="InterPro" id="IPR018764">
    <property type="entry name" value="RskA_C"/>
</dbReference>
<comment type="caution">
    <text evidence="3">The sequence shown here is derived from an EMBL/GenBank/DDBJ whole genome shotgun (WGS) entry which is preliminary data.</text>
</comment>
<dbReference type="GO" id="GO:0006417">
    <property type="term" value="P:regulation of translation"/>
    <property type="evidence" value="ECO:0007669"/>
    <property type="project" value="TreeGrafter"/>
</dbReference>
<reference evidence="3 4" key="1">
    <citation type="submission" date="2018-07" db="EMBL/GenBank/DDBJ databases">
        <title>Oceanihabitans testaceum sp. nov., isolated from marine sediment.</title>
        <authorList>
            <person name="Li C.-M."/>
        </authorList>
    </citation>
    <scope>NUCLEOTIDE SEQUENCE [LARGE SCALE GENOMIC DNA]</scope>
    <source>
        <strain evidence="3 4">S9-10</strain>
    </source>
</reference>
<keyword evidence="1" id="KW-0812">Transmembrane</keyword>
<dbReference type="PANTHER" id="PTHR37461">
    <property type="entry name" value="ANTI-SIGMA-K FACTOR RSKA"/>
    <property type="match status" value="1"/>
</dbReference>
<evidence type="ECO:0000259" key="2">
    <source>
        <dbReference type="Pfam" id="PF10099"/>
    </source>
</evidence>
<dbReference type="InterPro" id="IPR051474">
    <property type="entry name" value="Anti-sigma-K/W_factor"/>
</dbReference>
<sequence>MNEKITTFLNSDLLERYTIGATTPAEAEKVEAYISKYPEVEDAYNTLQQNLEIVAKSNAVEAPKHILDNILEELDDKPVIALQSKPKQKFWYKYGVAASIAALVFAGSTIMFYINNQNLLRENNVIADEVFDLRSDIEKNNQLLSDIMYQFKQLNNPETQKYIITGNERAKNLKTVAYINPVEKTSMIDVVSLPQLPEEQCYQIWAEVQDKMVSLGILNETDSQLVPIPYAENALGLSITIEPKGGNKIASVDKSVAEISLKK</sequence>
<dbReference type="Proteomes" id="UP000252249">
    <property type="component" value="Unassembled WGS sequence"/>
</dbReference>
<dbReference type="PANTHER" id="PTHR37461:SF1">
    <property type="entry name" value="ANTI-SIGMA-K FACTOR RSKA"/>
    <property type="match status" value="1"/>
</dbReference>
<keyword evidence="1" id="KW-0472">Membrane</keyword>
<dbReference type="EMBL" id="QPIG01000001">
    <property type="protein sequence ID" value="RCU58791.1"/>
    <property type="molecule type" value="Genomic_DNA"/>
</dbReference>
<feature type="domain" description="Anti-sigma K factor RskA C-terminal" evidence="2">
    <location>
        <begin position="97"/>
        <end position="247"/>
    </location>
</feature>
<evidence type="ECO:0000313" key="4">
    <source>
        <dbReference type="Proteomes" id="UP000252249"/>
    </source>
</evidence>
<accession>A0A368PC40</accession>
<proteinExistence type="predicted"/>
<keyword evidence="4" id="KW-1185">Reference proteome</keyword>
<protein>
    <submittedName>
        <fullName evidence="3">RNA polymerase subunit sigma-70</fullName>
    </submittedName>
</protein>
<dbReference type="RefSeq" id="WP_072349857.1">
    <property type="nucleotide sequence ID" value="NZ_JAWVXR010000003.1"/>
</dbReference>
<evidence type="ECO:0000256" key="1">
    <source>
        <dbReference type="SAM" id="Phobius"/>
    </source>
</evidence>
<dbReference type="OrthoDB" id="1420916at2"/>